<reference evidence="2" key="1">
    <citation type="journal article" date="2024" name="Proc. Natl. Acad. Sci. U.S.A.">
        <title>Extraordinary preservation of gene collinearity over three hundred million years revealed in homosporous lycophytes.</title>
        <authorList>
            <person name="Li C."/>
            <person name="Wickell D."/>
            <person name="Kuo L.Y."/>
            <person name="Chen X."/>
            <person name="Nie B."/>
            <person name="Liao X."/>
            <person name="Peng D."/>
            <person name="Ji J."/>
            <person name="Jenkins J."/>
            <person name="Williams M."/>
            <person name="Shu S."/>
            <person name="Plott C."/>
            <person name="Barry K."/>
            <person name="Rajasekar S."/>
            <person name="Grimwood J."/>
            <person name="Han X."/>
            <person name="Sun S."/>
            <person name="Hou Z."/>
            <person name="He W."/>
            <person name="Dai G."/>
            <person name="Sun C."/>
            <person name="Schmutz J."/>
            <person name="Leebens-Mack J.H."/>
            <person name="Li F.W."/>
            <person name="Wang L."/>
        </authorList>
    </citation>
    <scope>NUCLEOTIDE SEQUENCE [LARGE SCALE GENOMIC DNA]</scope>
    <source>
        <strain evidence="2">cv. PW_Plant_1</strain>
    </source>
</reference>
<evidence type="ECO:0000313" key="1">
    <source>
        <dbReference type="EMBL" id="KAJ7514603.1"/>
    </source>
</evidence>
<name>A0ACC2AAK0_DIPCM</name>
<dbReference type="Proteomes" id="UP001162992">
    <property type="component" value="Chromosome 23"/>
</dbReference>
<comment type="caution">
    <text evidence="1">The sequence shown here is derived from an EMBL/GenBank/DDBJ whole genome shotgun (WGS) entry which is preliminary data.</text>
</comment>
<organism evidence="1 2">
    <name type="scientific">Diphasiastrum complanatum</name>
    <name type="common">Issler's clubmoss</name>
    <name type="synonym">Lycopodium complanatum</name>
    <dbReference type="NCBI Taxonomy" id="34168"/>
    <lineage>
        <taxon>Eukaryota</taxon>
        <taxon>Viridiplantae</taxon>
        <taxon>Streptophyta</taxon>
        <taxon>Embryophyta</taxon>
        <taxon>Tracheophyta</taxon>
        <taxon>Lycopodiopsida</taxon>
        <taxon>Lycopodiales</taxon>
        <taxon>Lycopodiaceae</taxon>
        <taxon>Lycopodioideae</taxon>
        <taxon>Diphasiastrum</taxon>
    </lineage>
</organism>
<keyword evidence="2" id="KW-1185">Reference proteome</keyword>
<dbReference type="EMBL" id="CM055114">
    <property type="protein sequence ID" value="KAJ7514603.1"/>
    <property type="molecule type" value="Genomic_DNA"/>
</dbReference>
<proteinExistence type="predicted"/>
<gene>
    <name evidence="1" type="ORF">O6H91_23G051900</name>
</gene>
<sequence length="343" mass="38783">MGSNSLQLSNKTRSKEEEPEPCTFIIPPHIIAEAISSLRGLDLRWSSPITPTEMRYVEQYVKARYPEYLGGSPRSEDNSVTANLPSLKEEQEFVDDPGSSKPLHLEEVKKRVNFSGSGYPSRDLSGCFGNSHSGLKKIQLEPSRLLDIFSRKSTSLDSFISIPEIHARNRVLKHCGVNEEDYLVVFTTGMREAMMLVGESYPFFRYNYYMSVLNDDMDLIKEFASYKDAKVISAPESWLDLRIAGSQLSQHFRKKGKHSPKGLFAYPVDIRGTRTSLHWVSEGQRNCWHVLLDASGLVLCEDQLNLILHKPDYVICTLSKVVGHPTSVTCLLVRRSSFESSQL</sequence>
<accession>A0ACC2AAK0</accession>
<protein>
    <submittedName>
        <fullName evidence="1">Uncharacterized protein</fullName>
    </submittedName>
</protein>
<evidence type="ECO:0000313" key="2">
    <source>
        <dbReference type="Proteomes" id="UP001162992"/>
    </source>
</evidence>